<evidence type="ECO:0000256" key="1">
    <source>
        <dbReference type="ARBA" id="ARBA00023002"/>
    </source>
</evidence>
<keyword evidence="1" id="KW-0560">Oxidoreductase</keyword>
<dbReference type="RefSeq" id="WP_150903984.1">
    <property type="nucleotide sequence ID" value="NZ_VTWT01000005.1"/>
</dbReference>
<dbReference type="PANTHER" id="PTHR13847:SF289">
    <property type="entry name" value="GLYCINE OXIDASE"/>
    <property type="match status" value="1"/>
</dbReference>
<dbReference type="SUPFAM" id="SSF54373">
    <property type="entry name" value="FAD-linked reductases, C-terminal domain"/>
    <property type="match status" value="1"/>
</dbReference>
<gene>
    <name evidence="3" type="ORF">F0P94_11295</name>
</gene>
<dbReference type="PANTHER" id="PTHR13847">
    <property type="entry name" value="SARCOSINE DEHYDROGENASE-RELATED"/>
    <property type="match status" value="1"/>
</dbReference>
<dbReference type="Proteomes" id="UP000326570">
    <property type="component" value="Unassembled WGS sequence"/>
</dbReference>
<organism evidence="3 4">
    <name type="scientific">Adhaeribacter soli</name>
    <dbReference type="NCBI Taxonomy" id="2607655"/>
    <lineage>
        <taxon>Bacteria</taxon>
        <taxon>Pseudomonadati</taxon>
        <taxon>Bacteroidota</taxon>
        <taxon>Cytophagia</taxon>
        <taxon>Cytophagales</taxon>
        <taxon>Hymenobacteraceae</taxon>
        <taxon>Adhaeribacter</taxon>
    </lineage>
</organism>
<protein>
    <submittedName>
        <fullName evidence="3">FAD-binding oxidoreductase</fullName>
    </submittedName>
</protein>
<dbReference type="EMBL" id="VTWT01000005">
    <property type="protein sequence ID" value="KAA9333818.1"/>
    <property type="molecule type" value="Genomic_DNA"/>
</dbReference>
<feature type="domain" description="FAD dependent oxidoreductase" evidence="2">
    <location>
        <begin position="4"/>
        <end position="330"/>
    </location>
</feature>
<reference evidence="3 4" key="1">
    <citation type="submission" date="2019-09" db="EMBL/GenBank/DDBJ databases">
        <title>Genome sequence of Adhaeribacter sp. M2.</title>
        <authorList>
            <person name="Srinivasan S."/>
        </authorList>
    </citation>
    <scope>NUCLEOTIDE SEQUENCE [LARGE SCALE GENOMIC DNA]</scope>
    <source>
        <strain evidence="3 4">M2</strain>
    </source>
</reference>
<evidence type="ECO:0000259" key="2">
    <source>
        <dbReference type="Pfam" id="PF01266"/>
    </source>
</evidence>
<sequence>MLYDYLIVGHGLAGAILARTLEKLGNTVAVFDAEKPNSASNVAAGLINPVAGKRFAKTWQADNFIPAAEAFYRELEADLNTALFHQKPILKLFSSIEEQNNWMGKSAESHWNEYIEATYPELPPSEEVHQELGGLKITRGGFVELKKMLSLLREKLEAQNRLVSGTFDFGKLQLSKNGIVYENLEARRLIFCEGYQAVKNPYFSWLPFSLNKGEVLNISVKNLGAECIYNKGVYVVPLGEDSWKVGATYNWREPDERPTPEGKTELEGRLNNLLKLSFKVTEHTAGIRPAVRDRKPLIGLHPEIPVLGIFNGMGSKGVLMAPYLARQFAEALSGNGSIWPEVSISRYQKFYYEQALPL</sequence>
<name>A0A5N1IVL6_9BACT</name>
<dbReference type="Gene3D" id="3.50.50.60">
    <property type="entry name" value="FAD/NAD(P)-binding domain"/>
    <property type="match status" value="1"/>
</dbReference>
<accession>A0A5N1IVL6</accession>
<dbReference type="GO" id="GO:0016491">
    <property type="term" value="F:oxidoreductase activity"/>
    <property type="evidence" value="ECO:0007669"/>
    <property type="project" value="UniProtKB-KW"/>
</dbReference>
<dbReference type="InterPro" id="IPR036188">
    <property type="entry name" value="FAD/NAD-bd_sf"/>
</dbReference>
<dbReference type="AlphaFoldDB" id="A0A5N1IVL6"/>
<dbReference type="InterPro" id="IPR006076">
    <property type="entry name" value="FAD-dep_OxRdtase"/>
</dbReference>
<keyword evidence="4" id="KW-1185">Reference proteome</keyword>
<proteinExistence type="predicted"/>
<evidence type="ECO:0000313" key="3">
    <source>
        <dbReference type="EMBL" id="KAA9333818.1"/>
    </source>
</evidence>
<evidence type="ECO:0000313" key="4">
    <source>
        <dbReference type="Proteomes" id="UP000326570"/>
    </source>
</evidence>
<comment type="caution">
    <text evidence="3">The sequence shown here is derived from an EMBL/GenBank/DDBJ whole genome shotgun (WGS) entry which is preliminary data.</text>
</comment>
<dbReference type="GO" id="GO:0005737">
    <property type="term" value="C:cytoplasm"/>
    <property type="evidence" value="ECO:0007669"/>
    <property type="project" value="TreeGrafter"/>
</dbReference>
<dbReference type="SUPFAM" id="SSF51905">
    <property type="entry name" value="FAD/NAD(P)-binding domain"/>
    <property type="match status" value="1"/>
</dbReference>
<dbReference type="Gene3D" id="3.30.9.10">
    <property type="entry name" value="D-Amino Acid Oxidase, subunit A, domain 2"/>
    <property type="match status" value="1"/>
</dbReference>
<dbReference type="Pfam" id="PF01266">
    <property type="entry name" value="DAO"/>
    <property type="match status" value="1"/>
</dbReference>